<organism evidence="1 2">
    <name type="scientific">Pseudomonas agarici</name>
    <dbReference type="NCBI Taxonomy" id="46677"/>
    <lineage>
        <taxon>Bacteria</taxon>
        <taxon>Pseudomonadati</taxon>
        <taxon>Pseudomonadota</taxon>
        <taxon>Gammaproteobacteria</taxon>
        <taxon>Pseudomonadales</taxon>
        <taxon>Pseudomonadaceae</taxon>
        <taxon>Pseudomonas</taxon>
    </lineage>
</organism>
<keyword evidence="2" id="KW-1185">Reference proteome</keyword>
<sequence length="87" mass="9975">MNPIFSDIGEHILLTVEDQLTNNEVSDDGEMREHFIEIGLTEEQAEAALQLRPLYQVNLYMIGQSPLFQGDTTTCFDPHTHSLKRDR</sequence>
<gene>
    <name evidence="1" type="ORF">AWM79_12300</name>
</gene>
<dbReference type="KEGG" id="pagb:AWM79_12300"/>
<name>A0A0X1T1X4_PSEAA</name>
<dbReference type="AlphaFoldDB" id="A0A0X1T1X4"/>
<proteinExistence type="predicted"/>
<evidence type="ECO:0000313" key="1">
    <source>
        <dbReference type="EMBL" id="AMB86038.1"/>
    </source>
</evidence>
<dbReference type="RefSeq" id="WP_060782955.1">
    <property type="nucleotide sequence ID" value="NZ_CP014135.1"/>
</dbReference>
<dbReference type="STRING" id="46677.AWM79_12300"/>
<reference evidence="1 2" key="1">
    <citation type="submission" date="2016-01" db="EMBL/GenBank/DDBJ databases">
        <authorList>
            <person name="McClelland M."/>
            <person name="Jain A."/>
            <person name="Saraogi P."/>
            <person name="Mendelson R."/>
            <person name="Westerman R."/>
            <person name="SanMiguel P."/>
            <person name="Csonka L."/>
        </authorList>
    </citation>
    <scope>NUCLEOTIDE SEQUENCE [LARGE SCALE GENOMIC DNA]</scope>
    <source>
        <strain evidence="1 2">NCPPB 2472</strain>
    </source>
</reference>
<protein>
    <submittedName>
        <fullName evidence="1">Uncharacterized protein</fullName>
    </submittedName>
</protein>
<evidence type="ECO:0000313" key="2">
    <source>
        <dbReference type="Proteomes" id="UP000063229"/>
    </source>
</evidence>
<dbReference type="Proteomes" id="UP000063229">
    <property type="component" value="Chromosome"/>
</dbReference>
<accession>A0A0X1T1X4</accession>
<dbReference type="EMBL" id="CP014135">
    <property type="protein sequence ID" value="AMB86038.1"/>
    <property type="molecule type" value="Genomic_DNA"/>
</dbReference>